<evidence type="ECO:0000256" key="1">
    <source>
        <dbReference type="SAM" id="MobiDB-lite"/>
    </source>
</evidence>
<dbReference type="Pfam" id="PF15712">
    <property type="entry name" value="NPAT_C"/>
    <property type="match status" value="1"/>
</dbReference>
<dbReference type="AlphaFoldDB" id="A0A8C9LC70"/>
<evidence type="ECO:0000259" key="2">
    <source>
        <dbReference type="Pfam" id="PF15712"/>
    </source>
</evidence>
<dbReference type="PANTHER" id="PTHR15087:SF14">
    <property type="entry name" value="PROTEIN NPAT"/>
    <property type="match status" value="1"/>
</dbReference>
<feature type="region of interest" description="Disordered" evidence="1">
    <location>
        <begin position="498"/>
        <end position="545"/>
    </location>
</feature>
<name>A0A8C9LC70_PAVCR</name>
<feature type="region of interest" description="Disordered" evidence="1">
    <location>
        <begin position="569"/>
        <end position="606"/>
    </location>
</feature>
<dbReference type="InterPro" id="IPR052850">
    <property type="entry name" value="NPAT_LisH"/>
</dbReference>
<reference evidence="3" key="1">
    <citation type="submission" date="2025-08" db="UniProtKB">
        <authorList>
            <consortium name="Ensembl"/>
        </authorList>
    </citation>
    <scope>IDENTIFICATION</scope>
</reference>
<dbReference type="Ensembl" id="ENSPSTT00000017275.1">
    <property type="protein sequence ID" value="ENSPSTP00000016485.1"/>
    <property type="gene ID" value="ENSPSTG00000011716.1"/>
</dbReference>
<evidence type="ECO:0000313" key="3">
    <source>
        <dbReference type="Ensembl" id="ENSPSTP00000016485.1"/>
    </source>
</evidence>
<feature type="compositionally biased region" description="Basic and acidic residues" evidence="1">
    <location>
        <begin position="507"/>
        <end position="516"/>
    </location>
</feature>
<protein>
    <submittedName>
        <fullName evidence="3">Nuclear protein, coactivator of histone transcription</fullName>
    </submittedName>
</protein>
<feature type="compositionally biased region" description="Low complexity" evidence="1">
    <location>
        <begin position="590"/>
        <end position="601"/>
    </location>
</feature>
<dbReference type="Proteomes" id="UP000694428">
    <property type="component" value="Unplaced"/>
</dbReference>
<feature type="compositionally biased region" description="Polar residues" evidence="1">
    <location>
        <begin position="520"/>
        <end position="540"/>
    </location>
</feature>
<accession>A0A8C9LC70</accession>
<proteinExistence type="predicted"/>
<feature type="region of interest" description="Disordered" evidence="1">
    <location>
        <begin position="853"/>
        <end position="874"/>
    </location>
</feature>
<keyword evidence="4" id="KW-1185">Reference proteome</keyword>
<evidence type="ECO:0000313" key="4">
    <source>
        <dbReference type="Proteomes" id="UP000694428"/>
    </source>
</evidence>
<feature type="region of interest" description="Disordered" evidence="1">
    <location>
        <begin position="383"/>
        <end position="444"/>
    </location>
</feature>
<feature type="compositionally biased region" description="Basic and acidic residues" evidence="1">
    <location>
        <begin position="345"/>
        <end position="354"/>
    </location>
</feature>
<feature type="compositionally biased region" description="Polar residues" evidence="1">
    <location>
        <begin position="426"/>
        <end position="436"/>
    </location>
</feature>
<dbReference type="GO" id="GO:0003712">
    <property type="term" value="F:transcription coregulator activity"/>
    <property type="evidence" value="ECO:0007669"/>
    <property type="project" value="TreeGrafter"/>
</dbReference>
<organism evidence="3 4">
    <name type="scientific">Pavo cristatus</name>
    <name type="common">Indian peafowl</name>
    <name type="synonym">Blue peafowl</name>
    <dbReference type="NCBI Taxonomy" id="9049"/>
    <lineage>
        <taxon>Eukaryota</taxon>
        <taxon>Metazoa</taxon>
        <taxon>Chordata</taxon>
        <taxon>Craniata</taxon>
        <taxon>Vertebrata</taxon>
        <taxon>Euteleostomi</taxon>
        <taxon>Archelosauria</taxon>
        <taxon>Archosauria</taxon>
        <taxon>Dinosauria</taxon>
        <taxon>Saurischia</taxon>
        <taxon>Theropoda</taxon>
        <taxon>Coelurosauria</taxon>
        <taxon>Aves</taxon>
        <taxon>Neognathae</taxon>
        <taxon>Galloanserae</taxon>
        <taxon>Galliformes</taxon>
        <taxon>Phasianidae</taxon>
        <taxon>Phasianinae</taxon>
        <taxon>Pavo</taxon>
    </lineage>
</organism>
<feature type="region of interest" description="Disordered" evidence="1">
    <location>
        <begin position="330"/>
        <end position="370"/>
    </location>
</feature>
<dbReference type="GO" id="GO:0005634">
    <property type="term" value="C:nucleus"/>
    <property type="evidence" value="ECO:0007669"/>
    <property type="project" value="TreeGrafter"/>
</dbReference>
<feature type="compositionally biased region" description="Polar residues" evidence="1">
    <location>
        <begin position="862"/>
        <end position="874"/>
    </location>
</feature>
<reference evidence="3" key="2">
    <citation type="submission" date="2025-09" db="UniProtKB">
        <authorList>
            <consortium name="Ensembl"/>
        </authorList>
    </citation>
    <scope>IDENTIFICATION</scope>
</reference>
<dbReference type="InterPro" id="IPR031442">
    <property type="entry name" value="NPAT_C"/>
</dbReference>
<sequence length="887" mass="94651">MLLLLATCREFILESSDLKEYAEHCTEDGFIPACLLVSLCLLNKTTNEVPAMMSSLWKKLDYTLSQIRSGIVEMKRQRMLQQSAPPNPGLLSVAPQPGPQYPSSTVSPQQLIIENAREKILSNKSLQEKLAENINKILGSDGSVTQVPKQTESGPTEQETSIDEILGLQGEIHMSEEAIQDILEQTESDPAFQALFDLFDYGKNKVNKNLPAGISGQSGVENTILVDADNLETLESDNSREVLSCKGFQLEETSCALKNPINDDDMAKKNATSEQLHGNCRLRKEADVLKTITHEHIGELEIAFDSVPVLAESNKRQISDSECHEHCQDSYGKKDSSTLVPGNEKCMEIGKDTPSHSAQGSPNLEYVHSGSPQIPLVSLEEGCRTGESRTQPASKCHFSPHASIPEKTLTKSPSDGSPAHTALLRKNNTPISSPSADSGKEQAVTNDTAPLLNISQENLSHRTNQQDESVQSDCAAKSIVNVSDLDKTELQLEAAGTCKKTQSGDQHALDNPKKDFNLPSGLSNSEGAQVEMQETSSSAKADTDNMYFSSGDDACAGISVASTENNLTTSEMCHSPLPETASSTDELSTEAKSASGASSSSQPMDVDPSNIMSLKIIISDDPFISSDTELNNAVSSITGENLPTIILSSPAKSPSKTAGLSKCLTSEDTEKSAESALAEQNLLVLRPKDPVVTAVNTQNEDCTVFSVASTSNLSKEGGFIQLMPATSTAFGSTNNLYIATCVTDAAALGTAVTPSNVVVLPGSSMPLAAQAPAVQQLRTPPRSSSTFAGNQAVSPSFPQGSAIIITSPVQPVLQGMVGMIPLSVVGQNGNSFSAPARQVLHMPVANPVCSRNVPKLPIPPKSQKTPGARNKTNTGIHFVFLRRAEYK</sequence>
<dbReference type="PANTHER" id="PTHR15087">
    <property type="entry name" value="PROTEIN NPAT"/>
    <property type="match status" value="1"/>
</dbReference>
<feature type="domain" description="Protein NPAT C-terminal" evidence="2">
    <location>
        <begin position="632"/>
        <end position="875"/>
    </location>
</feature>